<dbReference type="RefSeq" id="XP_011409956.2">
    <property type="nucleotide sequence ID" value="XM_011411654.2"/>
</dbReference>
<dbReference type="InterPro" id="IPR039460">
    <property type="entry name" value="SUPT7L/Spt7"/>
</dbReference>
<proteinExistence type="predicted"/>
<dbReference type="AlphaFoldDB" id="A0AAN0IUV6"/>
<name>A0AAN0IUV6_AMPQE</name>
<dbReference type="PANTHER" id="PTHR28598">
    <property type="entry name" value="STAGA COMPLEX 65 SUBUNIT GAMMA"/>
    <property type="match status" value="1"/>
</dbReference>
<reference evidence="1" key="2">
    <citation type="submission" date="2024-06" db="UniProtKB">
        <authorList>
            <consortium name="EnsemblMetazoa"/>
        </authorList>
    </citation>
    <scope>IDENTIFICATION</scope>
</reference>
<dbReference type="GeneID" id="100637785"/>
<reference evidence="2" key="1">
    <citation type="journal article" date="2010" name="Nature">
        <title>The Amphimedon queenslandica genome and the evolution of animal complexity.</title>
        <authorList>
            <person name="Srivastava M."/>
            <person name="Simakov O."/>
            <person name="Chapman J."/>
            <person name="Fahey B."/>
            <person name="Gauthier M.E."/>
            <person name="Mitros T."/>
            <person name="Richards G.S."/>
            <person name="Conaco C."/>
            <person name="Dacre M."/>
            <person name="Hellsten U."/>
            <person name="Larroux C."/>
            <person name="Putnam N.H."/>
            <person name="Stanke M."/>
            <person name="Adamska M."/>
            <person name="Darling A."/>
            <person name="Degnan S.M."/>
            <person name="Oakley T.H."/>
            <person name="Plachetzki D.C."/>
            <person name="Zhai Y."/>
            <person name="Adamski M."/>
            <person name="Calcino A."/>
            <person name="Cummins S.F."/>
            <person name="Goodstein D.M."/>
            <person name="Harris C."/>
            <person name="Jackson D.J."/>
            <person name="Leys S.P."/>
            <person name="Shu S."/>
            <person name="Woodcroft B.J."/>
            <person name="Vervoort M."/>
            <person name="Kosik K.S."/>
            <person name="Manning G."/>
            <person name="Degnan B.M."/>
            <person name="Rokhsar D.S."/>
        </authorList>
    </citation>
    <scope>NUCLEOTIDE SEQUENCE [LARGE SCALE GENOMIC DNA]</scope>
</reference>
<evidence type="ECO:0000313" key="2">
    <source>
        <dbReference type="Proteomes" id="UP000007879"/>
    </source>
</evidence>
<dbReference type="CDD" id="cd06847">
    <property type="entry name" value="HFD_SUPT7L"/>
    <property type="match status" value="1"/>
</dbReference>
<protein>
    <recommendedName>
        <fullName evidence="3">Bromodomain associated domain-containing protein</fullName>
    </recommendedName>
</protein>
<evidence type="ECO:0000313" key="1">
    <source>
        <dbReference type="EnsemblMetazoa" id="XP_011409956.2"/>
    </source>
</evidence>
<evidence type="ECO:0008006" key="3">
    <source>
        <dbReference type="Google" id="ProtNLM"/>
    </source>
</evidence>
<organism evidence="1 2">
    <name type="scientific">Amphimedon queenslandica</name>
    <name type="common">Sponge</name>
    <dbReference type="NCBI Taxonomy" id="400682"/>
    <lineage>
        <taxon>Eukaryota</taxon>
        <taxon>Metazoa</taxon>
        <taxon>Porifera</taxon>
        <taxon>Demospongiae</taxon>
        <taxon>Heteroscleromorpha</taxon>
        <taxon>Haplosclerida</taxon>
        <taxon>Niphatidae</taxon>
        <taxon>Amphimedon</taxon>
    </lineage>
</organism>
<dbReference type="Proteomes" id="UP000007879">
    <property type="component" value="Unassembled WGS sequence"/>
</dbReference>
<dbReference type="GO" id="GO:0000124">
    <property type="term" value="C:SAGA complex"/>
    <property type="evidence" value="ECO:0007669"/>
    <property type="project" value="InterPro"/>
</dbReference>
<dbReference type="KEGG" id="aqu:100637785"/>
<dbReference type="EnsemblMetazoa" id="XM_011411654.2">
    <property type="protein sequence ID" value="XP_011409956.2"/>
    <property type="gene ID" value="LOC100637785"/>
</dbReference>
<sequence>MEPHPLQDASSPASSIVVATVTVVEVLHLLVNGPSTSTYGHHVGSHCMGVVYNKKPRLYKIKNKIKEMSYCESLWGEIESGSDRDEGKKQMWTDQWRPGPVTAHIPPVASHTDQTANILQESIDYPKNVGKGNAILHIIDLREYIDEMKQLILNSRLPQTIENRESLIPPVPPNRYWPVPSKIRWNKAENQEPMNNISLPVWVRLNEESLSLLKRRGVAAAALYVGYDGVMSRALHCLSDVLGDYLRRFSCLLRTNLNKSSDQRGLNVILDKTLEQFGINGKRELKCYWEAILSEHDGIVEDAQEQVEEFKRAMCNPVMEREKLIRNLQLPLSKSSKKDSLIGGDNPFLSPLFGTPLAAVVGGSEEEIAISSDNINLDNVAAAKTPDLGSNVLLQVPDQDTVGVCLDSPPLPRKRLRSMSLGND</sequence>
<keyword evidence="2" id="KW-1185">Reference proteome</keyword>
<dbReference type="PANTHER" id="PTHR28598:SF1">
    <property type="entry name" value="STAGA COMPLEX 65 SUBUNIT GAMMA"/>
    <property type="match status" value="1"/>
</dbReference>
<dbReference type="GO" id="GO:0003713">
    <property type="term" value="F:transcription coactivator activity"/>
    <property type="evidence" value="ECO:0007669"/>
    <property type="project" value="TreeGrafter"/>
</dbReference>
<accession>A0AAN0IUV6</accession>